<dbReference type="InterPro" id="IPR048792">
    <property type="entry name" value="CarD_C"/>
</dbReference>
<dbReference type="PANTHER" id="PTHR38447:SF1">
    <property type="entry name" value="RNA POLYMERASE-BINDING TRANSCRIPTION FACTOR CARD"/>
    <property type="match status" value="1"/>
</dbReference>
<organism evidence="2 3">
    <name type="scientific">Oscillibacter hominis</name>
    <dbReference type="NCBI Taxonomy" id="2763056"/>
    <lineage>
        <taxon>Bacteria</taxon>
        <taxon>Bacillati</taxon>
        <taxon>Bacillota</taxon>
        <taxon>Clostridia</taxon>
        <taxon>Eubacteriales</taxon>
        <taxon>Oscillospiraceae</taxon>
        <taxon>Oscillibacter</taxon>
    </lineage>
</organism>
<dbReference type="SUPFAM" id="SSF141259">
    <property type="entry name" value="CarD-like"/>
    <property type="match status" value="1"/>
</dbReference>
<dbReference type="InterPro" id="IPR042215">
    <property type="entry name" value="CarD-like_C"/>
</dbReference>
<gene>
    <name evidence="2" type="ORF">H8790_06330</name>
</gene>
<dbReference type="Pfam" id="PF21095">
    <property type="entry name" value="CarD_C"/>
    <property type="match status" value="1"/>
</dbReference>
<evidence type="ECO:0000313" key="3">
    <source>
        <dbReference type="Proteomes" id="UP000515960"/>
    </source>
</evidence>
<reference evidence="2 3" key="1">
    <citation type="submission" date="2020-08" db="EMBL/GenBank/DDBJ databases">
        <authorList>
            <person name="Liu C."/>
            <person name="Sun Q."/>
        </authorList>
    </citation>
    <scope>NUCLEOTIDE SEQUENCE [LARGE SCALE GENOMIC DNA]</scope>
    <source>
        <strain evidence="2 3">NSJ-62</strain>
    </source>
</reference>
<name>A0A7G9B7T2_9FIRM</name>
<feature type="domain" description="CarD-like/TRCF RNAP-interacting" evidence="1">
    <location>
        <begin position="1"/>
        <end position="111"/>
    </location>
</feature>
<protein>
    <submittedName>
        <fullName evidence="2">CarD family transcriptional regulator</fullName>
    </submittedName>
</protein>
<dbReference type="Gene3D" id="2.40.10.170">
    <property type="match status" value="1"/>
</dbReference>
<dbReference type="PANTHER" id="PTHR38447">
    <property type="entry name" value="TRANSCRIPTION FACTOR YDEB-RELATED"/>
    <property type="match status" value="1"/>
</dbReference>
<dbReference type="RefSeq" id="WP_187334041.1">
    <property type="nucleotide sequence ID" value="NZ_CP060490.1"/>
</dbReference>
<dbReference type="InterPro" id="IPR003711">
    <property type="entry name" value="CarD-like/TRCF_RID"/>
</dbReference>
<dbReference type="EMBL" id="CP060490">
    <property type="protein sequence ID" value="QNL45613.1"/>
    <property type="molecule type" value="Genomic_DNA"/>
</dbReference>
<keyword evidence="3" id="KW-1185">Reference proteome</keyword>
<dbReference type="Gene3D" id="1.20.58.1290">
    <property type="entry name" value="CarD-like, C-terminal domain"/>
    <property type="match status" value="1"/>
</dbReference>
<evidence type="ECO:0000259" key="1">
    <source>
        <dbReference type="SMART" id="SM01058"/>
    </source>
</evidence>
<evidence type="ECO:0000313" key="2">
    <source>
        <dbReference type="EMBL" id="QNL45613.1"/>
    </source>
</evidence>
<dbReference type="GO" id="GO:0009303">
    <property type="term" value="P:rRNA transcription"/>
    <property type="evidence" value="ECO:0007669"/>
    <property type="project" value="TreeGrafter"/>
</dbReference>
<dbReference type="AlphaFoldDB" id="A0A7G9B7T2"/>
<dbReference type="Proteomes" id="UP000515960">
    <property type="component" value="Chromosome"/>
</dbReference>
<dbReference type="InterPro" id="IPR036101">
    <property type="entry name" value="CarD-like/TRCF_RID_sf"/>
</dbReference>
<dbReference type="InterPro" id="IPR052531">
    <property type="entry name" value="CarD-like_regulator"/>
</dbReference>
<proteinExistence type="predicted"/>
<dbReference type="KEGG" id="ohi:H8790_06330"/>
<sequence>MFCVGDYVVHPMHGAGVISDIVHERINGTIREYYVFEMPVSGLLLKIPVSNSPAIGIRAVVGRAEAEALLRAIPALVVKEPSNWNHRYRENMERLKSGDLYEVARVIKGLMQRESAHRLSTGERKMLHSAKQILISEIVLTEGCAYQEVEDRINHAMTTEEP</sequence>
<dbReference type="Pfam" id="PF02559">
    <property type="entry name" value="CarD_TRCF_RID"/>
    <property type="match status" value="1"/>
</dbReference>
<dbReference type="SMART" id="SM01058">
    <property type="entry name" value="CarD_TRCF"/>
    <property type="match status" value="1"/>
</dbReference>
<accession>A0A7G9B7T2</accession>